<keyword evidence="2" id="KW-0238">DNA-binding</keyword>
<feature type="domain" description="Arc-like DNA binding" evidence="1">
    <location>
        <begin position="12"/>
        <end position="46"/>
    </location>
</feature>
<organism evidence="2 3">
    <name type="scientific">Aureimonas flava</name>
    <dbReference type="NCBI Taxonomy" id="2320271"/>
    <lineage>
        <taxon>Bacteria</taxon>
        <taxon>Pseudomonadati</taxon>
        <taxon>Pseudomonadota</taxon>
        <taxon>Alphaproteobacteria</taxon>
        <taxon>Hyphomicrobiales</taxon>
        <taxon>Aurantimonadaceae</taxon>
        <taxon>Aureimonas</taxon>
    </lineage>
</organism>
<evidence type="ECO:0000313" key="2">
    <source>
        <dbReference type="EMBL" id="RIY01477.1"/>
    </source>
</evidence>
<dbReference type="GO" id="GO:0003677">
    <property type="term" value="F:DNA binding"/>
    <property type="evidence" value="ECO:0007669"/>
    <property type="project" value="UniProtKB-KW"/>
</dbReference>
<name>A0A3A1WNA5_9HYPH</name>
<dbReference type="Proteomes" id="UP000265750">
    <property type="component" value="Unassembled WGS sequence"/>
</dbReference>
<reference evidence="3" key="1">
    <citation type="submission" date="2018-09" db="EMBL/GenBank/DDBJ databases">
        <authorList>
            <person name="Tuo L."/>
        </authorList>
    </citation>
    <scope>NUCLEOTIDE SEQUENCE [LARGE SCALE GENOMIC DNA]</scope>
    <source>
        <strain evidence="3">M2BS4Y-1</strain>
    </source>
</reference>
<protein>
    <submittedName>
        <fullName evidence="2">Arc family DNA-binding protein</fullName>
    </submittedName>
</protein>
<dbReference type="EMBL" id="QYRN01000004">
    <property type="protein sequence ID" value="RIY01477.1"/>
    <property type="molecule type" value="Genomic_DNA"/>
</dbReference>
<comment type="caution">
    <text evidence="2">The sequence shown here is derived from an EMBL/GenBank/DDBJ whole genome shotgun (WGS) entry which is preliminary data.</text>
</comment>
<dbReference type="InterPro" id="IPR005569">
    <property type="entry name" value="Arc_DNA-bd_dom"/>
</dbReference>
<evidence type="ECO:0000313" key="3">
    <source>
        <dbReference type="Proteomes" id="UP000265750"/>
    </source>
</evidence>
<accession>A0A3A1WNA5</accession>
<keyword evidence="3" id="KW-1185">Reference proteome</keyword>
<dbReference type="Gene3D" id="1.10.1220.10">
    <property type="entry name" value="Met repressor-like"/>
    <property type="match status" value="1"/>
</dbReference>
<dbReference type="GO" id="GO:0006355">
    <property type="term" value="P:regulation of DNA-templated transcription"/>
    <property type="evidence" value="ECO:0007669"/>
    <property type="project" value="InterPro"/>
</dbReference>
<dbReference type="Pfam" id="PF03869">
    <property type="entry name" value="Arc"/>
    <property type="match status" value="1"/>
</dbReference>
<dbReference type="OrthoDB" id="6890552at2"/>
<dbReference type="SUPFAM" id="SSF47598">
    <property type="entry name" value="Ribbon-helix-helix"/>
    <property type="match status" value="1"/>
</dbReference>
<dbReference type="InterPro" id="IPR013321">
    <property type="entry name" value="Arc_rbn_hlx_hlx"/>
</dbReference>
<dbReference type="AlphaFoldDB" id="A0A3A1WNA5"/>
<gene>
    <name evidence="2" type="ORF">D3218_09000</name>
</gene>
<dbReference type="RefSeq" id="WP_119539676.1">
    <property type="nucleotide sequence ID" value="NZ_QYRN01000004.1"/>
</dbReference>
<dbReference type="InterPro" id="IPR010985">
    <property type="entry name" value="Ribbon_hlx_hlx"/>
</dbReference>
<evidence type="ECO:0000259" key="1">
    <source>
        <dbReference type="Pfam" id="PF03869"/>
    </source>
</evidence>
<sequence>MAKTGRESFQQMLRLPDGMRERLKAVADSNGRSVNAEIVQRLEDSFDVWPAIRLPSDLLDEATKANEFVRNEFEKNVRDETIAMAKSYFTSDEKLLTDIHWSWDQLTKHMDPKDRDFLFNRLAGLIGELFVKKADTKEGT</sequence>
<proteinExistence type="predicted"/>